<feature type="non-terminal residue" evidence="1">
    <location>
        <position position="1"/>
    </location>
</feature>
<comment type="caution">
    <text evidence="1">The sequence shown here is derived from an EMBL/GenBank/DDBJ whole genome shotgun (WGS) entry which is preliminary data.</text>
</comment>
<name>X0SKM4_9ZZZZ</name>
<dbReference type="AlphaFoldDB" id="X0SKM4"/>
<reference evidence="1" key="1">
    <citation type="journal article" date="2014" name="Front. Microbiol.">
        <title>High frequency of phylogenetically diverse reductive dehalogenase-homologous genes in deep subseafloor sedimentary metagenomes.</title>
        <authorList>
            <person name="Kawai M."/>
            <person name="Futagami T."/>
            <person name="Toyoda A."/>
            <person name="Takaki Y."/>
            <person name="Nishi S."/>
            <person name="Hori S."/>
            <person name="Arai W."/>
            <person name="Tsubouchi T."/>
            <person name="Morono Y."/>
            <person name="Uchiyama I."/>
            <person name="Ito T."/>
            <person name="Fujiyama A."/>
            <person name="Inagaki F."/>
            <person name="Takami H."/>
        </authorList>
    </citation>
    <scope>NUCLEOTIDE SEQUENCE</scope>
    <source>
        <strain evidence="1">Expedition CK06-06</strain>
    </source>
</reference>
<accession>X0SKM4</accession>
<protein>
    <submittedName>
        <fullName evidence="1">Uncharacterized protein</fullName>
    </submittedName>
</protein>
<sequence>QNTSANLSTIATQEGQNQTSITERFDRDPLIEDPKKNAVFVPIRHTDIDLKSGAAESALNQKVHANIGAVFPGEVADIIIGAGVFADMPHKNSTLKMWGAWAKFGTTF</sequence>
<evidence type="ECO:0000313" key="1">
    <source>
        <dbReference type="EMBL" id="GAF75691.1"/>
    </source>
</evidence>
<gene>
    <name evidence="1" type="ORF">S01H1_17876</name>
</gene>
<organism evidence="1">
    <name type="scientific">marine sediment metagenome</name>
    <dbReference type="NCBI Taxonomy" id="412755"/>
    <lineage>
        <taxon>unclassified sequences</taxon>
        <taxon>metagenomes</taxon>
        <taxon>ecological metagenomes</taxon>
    </lineage>
</organism>
<dbReference type="EMBL" id="BARS01009509">
    <property type="protein sequence ID" value="GAF75691.1"/>
    <property type="molecule type" value="Genomic_DNA"/>
</dbReference>
<proteinExistence type="predicted"/>